<evidence type="ECO:0000256" key="6">
    <source>
        <dbReference type="PROSITE-ProRule" id="PRU00433"/>
    </source>
</evidence>
<evidence type="ECO:0000259" key="7">
    <source>
        <dbReference type="PROSITE" id="PS51007"/>
    </source>
</evidence>
<keyword evidence="1" id="KW-0813">Transport</keyword>
<feature type="domain" description="Cytochrome c" evidence="7">
    <location>
        <begin position="28"/>
        <end position="104"/>
    </location>
</feature>
<accession>A0A7C5ELI5</accession>
<dbReference type="SUPFAM" id="SSF46626">
    <property type="entry name" value="Cytochrome c"/>
    <property type="match status" value="1"/>
</dbReference>
<keyword evidence="3 6" id="KW-0479">Metal-binding</keyword>
<evidence type="ECO:0000313" key="8">
    <source>
        <dbReference type="EMBL" id="HGZ11300.1"/>
    </source>
</evidence>
<keyword evidence="4" id="KW-0249">Electron transport</keyword>
<dbReference type="PROSITE" id="PS51007">
    <property type="entry name" value="CYTC"/>
    <property type="match status" value="1"/>
</dbReference>
<organism evidence="8">
    <name type="scientific">Desulfobacca acetoxidans</name>
    <dbReference type="NCBI Taxonomy" id="60893"/>
    <lineage>
        <taxon>Bacteria</taxon>
        <taxon>Pseudomonadati</taxon>
        <taxon>Thermodesulfobacteriota</taxon>
        <taxon>Desulfobaccia</taxon>
        <taxon>Desulfobaccales</taxon>
        <taxon>Desulfobaccaceae</taxon>
        <taxon>Desulfobacca</taxon>
    </lineage>
</organism>
<name>A0A7C5ELI5_9BACT</name>
<dbReference type="GO" id="GO:0009055">
    <property type="term" value="F:electron transfer activity"/>
    <property type="evidence" value="ECO:0007669"/>
    <property type="project" value="InterPro"/>
</dbReference>
<dbReference type="InterPro" id="IPR009056">
    <property type="entry name" value="Cyt_c-like_dom"/>
</dbReference>
<dbReference type="Gene3D" id="1.10.760.10">
    <property type="entry name" value="Cytochrome c-like domain"/>
    <property type="match status" value="1"/>
</dbReference>
<evidence type="ECO:0000256" key="4">
    <source>
        <dbReference type="ARBA" id="ARBA00022982"/>
    </source>
</evidence>
<evidence type="ECO:0000256" key="3">
    <source>
        <dbReference type="ARBA" id="ARBA00022723"/>
    </source>
</evidence>
<dbReference type="GO" id="GO:0046872">
    <property type="term" value="F:metal ion binding"/>
    <property type="evidence" value="ECO:0007669"/>
    <property type="project" value="UniProtKB-KW"/>
</dbReference>
<protein>
    <submittedName>
        <fullName evidence="8">Cytochrome c</fullName>
    </submittedName>
</protein>
<sequence length="104" mass="11406">MDLKKTSIMLGTLTLISMLGFTVNFPEAGEVSGEDLVNRLNCRACHSLAGQGGNRGPAWDGVGRRLTPEAIRKQLLTPRGRMPSFAHLRPEELEAVVKYLSDLK</sequence>
<dbReference type="GO" id="GO:0020037">
    <property type="term" value="F:heme binding"/>
    <property type="evidence" value="ECO:0007669"/>
    <property type="project" value="InterPro"/>
</dbReference>
<keyword evidence="5 6" id="KW-0408">Iron</keyword>
<dbReference type="Pfam" id="PF13442">
    <property type="entry name" value="Cytochrome_CBB3"/>
    <property type="match status" value="1"/>
</dbReference>
<gene>
    <name evidence="8" type="ORF">ENW48_03660</name>
</gene>
<proteinExistence type="predicted"/>
<dbReference type="PANTHER" id="PTHR37823">
    <property type="entry name" value="CYTOCHROME C-553-LIKE"/>
    <property type="match status" value="1"/>
</dbReference>
<reference evidence="8" key="1">
    <citation type="journal article" date="2020" name="mSystems">
        <title>Genome- and Community-Level Interaction Insights into Carbon Utilization and Element Cycling Functions of Hydrothermarchaeota in Hydrothermal Sediment.</title>
        <authorList>
            <person name="Zhou Z."/>
            <person name="Liu Y."/>
            <person name="Xu W."/>
            <person name="Pan J."/>
            <person name="Luo Z.H."/>
            <person name="Li M."/>
        </authorList>
    </citation>
    <scope>NUCLEOTIDE SEQUENCE [LARGE SCALE GENOMIC DNA]</scope>
    <source>
        <strain evidence="8">SpSt-853</strain>
    </source>
</reference>
<evidence type="ECO:0000256" key="2">
    <source>
        <dbReference type="ARBA" id="ARBA00022617"/>
    </source>
</evidence>
<dbReference type="EMBL" id="DTKJ01000022">
    <property type="protein sequence ID" value="HGZ11300.1"/>
    <property type="molecule type" value="Genomic_DNA"/>
</dbReference>
<dbReference type="InterPro" id="IPR051811">
    <property type="entry name" value="Cytochrome_c550/c551-like"/>
</dbReference>
<evidence type="ECO:0000256" key="5">
    <source>
        <dbReference type="ARBA" id="ARBA00023004"/>
    </source>
</evidence>
<dbReference type="AlphaFoldDB" id="A0A7C5ELI5"/>
<keyword evidence="2 6" id="KW-0349">Heme</keyword>
<evidence type="ECO:0000256" key="1">
    <source>
        <dbReference type="ARBA" id="ARBA00022448"/>
    </source>
</evidence>
<dbReference type="PANTHER" id="PTHR37823:SF4">
    <property type="entry name" value="MENAQUINOL-CYTOCHROME C REDUCTASE CYTOCHROME B_C SUBUNIT"/>
    <property type="match status" value="1"/>
</dbReference>
<comment type="caution">
    <text evidence="8">The sequence shown here is derived from an EMBL/GenBank/DDBJ whole genome shotgun (WGS) entry which is preliminary data.</text>
</comment>
<dbReference type="InterPro" id="IPR036909">
    <property type="entry name" value="Cyt_c-like_dom_sf"/>
</dbReference>